<feature type="domain" description="M23ase beta-sheet core" evidence="1">
    <location>
        <begin position="263"/>
        <end position="357"/>
    </location>
</feature>
<protein>
    <recommendedName>
        <fullName evidence="1">M23ase beta-sheet core domain-containing protein</fullName>
    </recommendedName>
</protein>
<dbReference type="InterPro" id="IPR050570">
    <property type="entry name" value="Cell_wall_metabolism_enzyme"/>
</dbReference>
<dbReference type="Proteomes" id="UP000231990">
    <property type="component" value="Unassembled WGS sequence"/>
</dbReference>
<comment type="caution">
    <text evidence="3">The sequence shown here is derived from an EMBL/GenBank/DDBJ whole genome shotgun (WGS) entry which is preliminary data.</text>
</comment>
<gene>
    <name evidence="2" type="ORF">CH360_08905</name>
    <name evidence="3" type="ORF">CH373_12780</name>
</gene>
<dbReference type="SUPFAM" id="SSF51261">
    <property type="entry name" value="Duplicated hybrid motif"/>
    <property type="match status" value="1"/>
</dbReference>
<dbReference type="InterPro" id="IPR016047">
    <property type="entry name" value="M23ase_b-sheet_dom"/>
</dbReference>
<accession>A0A2M9ZKL6</accession>
<dbReference type="EMBL" id="NPDZ01000008">
    <property type="protein sequence ID" value="PJZ72588.1"/>
    <property type="molecule type" value="Genomic_DNA"/>
</dbReference>
<dbReference type="RefSeq" id="WP_100713671.1">
    <property type="nucleotide sequence ID" value="NZ_NPDY01000006.1"/>
</dbReference>
<dbReference type="FunFam" id="2.70.70.10:FF:000023">
    <property type="entry name" value="Peptidase, M23 family"/>
    <property type="match status" value="1"/>
</dbReference>
<dbReference type="AlphaFoldDB" id="A0A2M9ZKL6"/>
<evidence type="ECO:0000313" key="2">
    <source>
        <dbReference type="EMBL" id="PJZ70004.1"/>
    </source>
</evidence>
<dbReference type="Proteomes" id="UP000231962">
    <property type="component" value="Unassembled WGS sequence"/>
</dbReference>
<evidence type="ECO:0000313" key="3">
    <source>
        <dbReference type="EMBL" id="PJZ72588.1"/>
    </source>
</evidence>
<dbReference type="OrthoDB" id="9805799at2"/>
<name>A0A2M9ZKL6_9LEPT</name>
<dbReference type="CDD" id="cd12797">
    <property type="entry name" value="M23_peptidase"/>
    <property type="match status" value="1"/>
</dbReference>
<dbReference type="GO" id="GO:0004222">
    <property type="term" value="F:metalloendopeptidase activity"/>
    <property type="evidence" value="ECO:0007669"/>
    <property type="project" value="TreeGrafter"/>
</dbReference>
<dbReference type="PANTHER" id="PTHR21666:SF287">
    <property type="entry name" value="CYTOPLASMIC MEMBRANE PROTEIN"/>
    <property type="match status" value="1"/>
</dbReference>
<dbReference type="PANTHER" id="PTHR21666">
    <property type="entry name" value="PEPTIDASE-RELATED"/>
    <property type="match status" value="1"/>
</dbReference>
<organism evidence="3 5">
    <name type="scientific">Leptospira perolatii</name>
    <dbReference type="NCBI Taxonomy" id="2023191"/>
    <lineage>
        <taxon>Bacteria</taxon>
        <taxon>Pseudomonadati</taxon>
        <taxon>Spirochaetota</taxon>
        <taxon>Spirochaetia</taxon>
        <taxon>Leptospirales</taxon>
        <taxon>Leptospiraceae</taxon>
        <taxon>Leptospira</taxon>
    </lineage>
</organism>
<evidence type="ECO:0000313" key="5">
    <source>
        <dbReference type="Proteomes" id="UP000231990"/>
    </source>
</evidence>
<dbReference type="InterPro" id="IPR011055">
    <property type="entry name" value="Dup_hybrid_motif"/>
</dbReference>
<dbReference type="Gene3D" id="2.70.70.10">
    <property type="entry name" value="Glucose Permease (Domain IIA)"/>
    <property type="match status" value="1"/>
</dbReference>
<reference evidence="4 5" key="1">
    <citation type="submission" date="2017-07" db="EMBL/GenBank/DDBJ databases">
        <title>Leptospira spp. isolated from tropical soils.</title>
        <authorList>
            <person name="Thibeaux R."/>
            <person name="Iraola G."/>
            <person name="Ferres I."/>
            <person name="Bierque E."/>
            <person name="Girault D."/>
            <person name="Soupe-Gilbert M.-E."/>
            <person name="Picardeau M."/>
            <person name="Goarant C."/>
        </authorList>
    </citation>
    <scope>NUCLEOTIDE SEQUENCE [LARGE SCALE GENOMIC DNA]</scope>
    <source>
        <strain evidence="3 5">FH1-B-B1</strain>
        <strain evidence="2 4">FH1-B-C1</strain>
    </source>
</reference>
<dbReference type="EMBL" id="NPDY01000006">
    <property type="protein sequence ID" value="PJZ70004.1"/>
    <property type="molecule type" value="Genomic_DNA"/>
</dbReference>
<evidence type="ECO:0000259" key="1">
    <source>
        <dbReference type="Pfam" id="PF01551"/>
    </source>
</evidence>
<evidence type="ECO:0000313" key="4">
    <source>
        <dbReference type="Proteomes" id="UP000231962"/>
    </source>
</evidence>
<dbReference type="Pfam" id="PF01551">
    <property type="entry name" value="Peptidase_M23"/>
    <property type="match status" value="1"/>
</dbReference>
<proteinExistence type="predicted"/>
<keyword evidence="4" id="KW-1185">Reference proteome</keyword>
<sequence length="371" mass="42108">MKIKPIAANKTCSAFLILFLIVPCYSRLFSKEKQQKNKEYKTASVLPKILTSSSNKNQTLNSNRKIANSKNATPKTQKSQARTNGEIIEKKEALFSFTLQGRKFSQGEMLILKVKPEERLFSKLDRIKVTWEGKEQPVTKTENGFWAFIPISPEYSKPEGILEITEKNLFRLTESKKYEIPISKRSFAVSKVSHLTMDSKYTSEKLTEEVKEFIRRCSEAKANAFESKTDLQVASDFEYPVPKPKLNSPFYKRRIYNRQKGKPHGGVDFKGKSGDPIFAINDGTVILAMPTYYEGNFTVIDHGMEIYSLYMHQSELLVKTGDRIKKGDLIGKIGSTGMSTGPHLHLGLRVQGIMLDPLSLIQTSLFRKSKL</sequence>